<dbReference type="EMBL" id="FNDX01000028">
    <property type="protein sequence ID" value="SDJ98651.1"/>
    <property type="molecule type" value="Genomic_DNA"/>
</dbReference>
<dbReference type="AlphaFoldDB" id="A0A1G8Y7F2"/>
<keyword evidence="2" id="KW-1185">Reference proteome</keyword>
<accession>A0A1G8Y7F2</accession>
<dbReference type="OrthoDB" id="2666700at2"/>
<proteinExistence type="predicted"/>
<name>A0A1G8Y7F2_9BACL</name>
<dbReference type="InterPro" id="IPR036322">
    <property type="entry name" value="WD40_repeat_dom_sf"/>
</dbReference>
<reference evidence="2" key="1">
    <citation type="submission" date="2016-10" db="EMBL/GenBank/DDBJ databases">
        <authorList>
            <person name="Varghese N."/>
            <person name="Submissions S."/>
        </authorList>
    </citation>
    <scope>NUCLEOTIDE SEQUENCE [LARGE SCALE GENOMIC DNA]</scope>
    <source>
        <strain evidence="2">CGMCC 1.11012</strain>
    </source>
</reference>
<dbReference type="Proteomes" id="UP000199050">
    <property type="component" value="Unassembled WGS sequence"/>
</dbReference>
<gene>
    <name evidence="1" type="ORF">SAMN05216192_12864</name>
</gene>
<sequence>MVKQRLLKCIVLFMFWFCVLIPGGTEAKGVEDYRVRIDINFSKNKEENLIYPKVSVSFLDYKTAGGRTEEYEYKEQSFSPIGNYDLSSTRTDTGLQFQDSGATYTTKATGSLKGYGIYEGTLFTNTVWKEYELKDTESNEQRLYVFNYSTKELKLLRTETYQRKLIPPYITYFTSLDHQKIEDKHIDYNISGVEIGDFYIDTDIYTVKNHNTNVTSLIALSQNNSIMELKKNDAVIGVKDELLSQRQFEYFISNDSASVDESMLIVNRNGKYYEITNNHLIKEIQSEDRNWNQAQWKMRVGNQVFAERWISGWDYLIRIDPAGKAHKISDRNSFVREVQISPDNRYLASFEASYDTATYKYKDEQVRIYDIKNQKQIRIIKLPYRGEGPMEVRWHTNTILQYLPFTTNHPEYIRNVNVEILTGIVTKDLPGGSWFNKWDYVNSIADSDKYFTFASPLQILYKDKPVVYTKQPSFEGANGLVYCSVKDLATRLGAGIKVANGKITLTLNGKAAEVNTRAEDTIVYDGTAYAPVKPIALKLGLQYKRESASSGTIMLD</sequence>
<evidence type="ECO:0000313" key="2">
    <source>
        <dbReference type="Proteomes" id="UP000199050"/>
    </source>
</evidence>
<dbReference type="SUPFAM" id="SSF50978">
    <property type="entry name" value="WD40 repeat-like"/>
    <property type="match status" value="1"/>
</dbReference>
<dbReference type="RefSeq" id="WP_090716872.1">
    <property type="nucleotide sequence ID" value="NZ_CBCSKY010000044.1"/>
</dbReference>
<organism evidence="1 2">
    <name type="scientific">Paenibacillus typhae</name>
    <dbReference type="NCBI Taxonomy" id="1174501"/>
    <lineage>
        <taxon>Bacteria</taxon>
        <taxon>Bacillati</taxon>
        <taxon>Bacillota</taxon>
        <taxon>Bacilli</taxon>
        <taxon>Bacillales</taxon>
        <taxon>Paenibacillaceae</taxon>
        <taxon>Paenibacillus</taxon>
    </lineage>
</organism>
<protein>
    <recommendedName>
        <fullName evidence="3">Copper amine oxidase N-terminal domain-containing protein</fullName>
    </recommendedName>
</protein>
<evidence type="ECO:0000313" key="1">
    <source>
        <dbReference type="EMBL" id="SDJ98651.1"/>
    </source>
</evidence>
<evidence type="ECO:0008006" key="3">
    <source>
        <dbReference type="Google" id="ProtNLM"/>
    </source>
</evidence>
<dbReference type="STRING" id="1174501.SAMN05216192_12864"/>